<dbReference type="Pfam" id="PF03995">
    <property type="entry name" value="Inhibitor_I36"/>
    <property type="match status" value="1"/>
</dbReference>
<keyword evidence="1" id="KW-0732">Signal</keyword>
<evidence type="ECO:0000256" key="1">
    <source>
        <dbReference type="SAM" id="SignalP"/>
    </source>
</evidence>
<evidence type="ECO:0000313" key="3">
    <source>
        <dbReference type="Proteomes" id="UP001523369"/>
    </source>
</evidence>
<proteinExistence type="predicted"/>
<evidence type="ECO:0000313" key="2">
    <source>
        <dbReference type="EMBL" id="MCO8274899.1"/>
    </source>
</evidence>
<organism evidence="2 3">
    <name type="scientific">Paractinoplanes aksuensis</name>
    <dbReference type="NCBI Taxonomy" id="2939490"/>
    <lineage>
        <taxon>Bacteria</taxon>
        <taxon>Bacillati</taxon>
        <taxon>Actinomycetota</taxon>
        <taxon>Actinomycetes</taxon>
        <taxon>Micromonosporales</taxon>
        <taxon>Micromonosporaceae</taxon>
        <taxon>Paractinoplanes</taxon>
    </lineage>
</organism>
<dbReference type="Proteomes" id="UP001523369">
    <property type="component" value="Unassembled WGS sequence"/>
</dbReference>
<sequence length="141" mass="15663">MFSILAAGAVVMLGSVVGATPAQAVTACPNNYFCLYRWINWEAGRWQIPNNGTNWDRCWNLSNSTYTDGYNVDQTSASVINNTNLGDRPINISLYTGQNCTGASSSNRPETAFRTGSYRQIANLNDVGYYHAFRSIRFERA</sequence>
<keyword evidence="3" id="KW-1185">Reference proteome</keyword>
<dbReference type="RefSeq" id="WP_253240966.1">
    <property type="nucleotide sequence ID" value="NZ_JAMYJR010000033.1"/>
</dbReference>
<accession>A0ABT1DVL0</accession>
<protein>
    <submittedName>
        <fullName evidence="2">Peptidase inhibitor family I36 protein</fullName>
    </submittedName>
</protein>
<gene>
    <name evidence="2" type="ORF">M1L60_30330</name>
</gene>
<name>A0ABT1DVL0_9ACTN</name>
<feature type="chain" id="PRO_5046270268" evidence="1">
    <location>
        <begin position="25"/>
        <end position="141"/>
    </location>
</feature>
<dbReference type="EMBL" id="JAMYJR010000033">
    <property type="protein sequence ID" value="MCO8274899.1"/>
    <property type="molecule type" value="Genomic_DNA"/>
</dbReference>
<reference evidence="2 3" key="1">
    <citation type="submission" date="2022-06" db="EMBL/GenBank/DDBJ databases">
        <title>New Species of the Genus Actinoplanes, ActinopZanes ferrugineus.</title>
        <authorList>
            <person name="Ding P."/>
        </authorList>
    </citation>
    <scope>NUCLEOTIDE SEQUENCE [LARGE SCALE GENOMIC DNA]</scope>
    <source>
        <strain evidence="2 3">TRM88003</strain>
    </source>
</reference>
<comment type="caution">
    <text evidence="2">The sequence shown here is derived from an EMBL/GenBank/DDBJ whole genome shotgun (WGS) entry which is preliminary data.</text>
</comment>
<feature type="signal peptide" evidence="1">
    <location>
        <begin position="1"/>
        <end position="24"/>
    </location>
</feature>